<dbReference type="KEGG" id="vg:14012829"/>
<sequence>MKDILIAVDGSAKTISKGMRLSVAKTLSNVCPDSKILFCQITDKNIIELDIDLFFKYDHLLCGTKANIDLIYLIDDFDHKFLITDNSNIESSENFNVVLY</sequence>
<proteinExistence type="predicted"/>
<dbReference type="GeneID" id="14012829"/>
<keyword evidence="2" id="KW-1185">Reference proteome</keyword>
<protein>
    <submittedName>
        <fullName evidence="1">Uncharacterized protein</fullName>
    </submittedName>
</protein>
<reference evidence="1 2" key="1">
    <citation type="journal article" date="2012" name="J. Virol.">
        <title>Genome of Klebsiella sp.-Infecting Bacteriophage vB_KleM_RaK2.</title>
        <authorList>
            <person name="Simoliunas E."/>
            <person name="Kaliniene L."/>
            <person name="Truncaite L."/>
            <person name="Klausa V."/>
            <person name="Zajanckauskaite A."/>
            <person name="Meskys R."/>
        </authorList>
    </citation>
    <scope>NUCLEOTIDE SEQUENCE [LARGE SCALE GENOMIC DNA]</scope>
</reference>
<accession>H6X448</accession>
<dbReference type="RefSeq" id="YP_007007396.1">
    <property type="nucleotide sequence ID" value="NC_019526.1"/>
</dbReference>
<dbReference type="EMBL" id="JQ513383">
    <property type="protein sequence ID" value="AFA44514.1"/>
    <property type="molecule type" value="Genomic_DNA"/>
</dbReference>
<name>H6X448_9CAUD</name>
<dbReference type="Proteomes" id="UP000007524">
    <property type="component" value="Segment"/>
</dbReference>
<organism evidence="1 2">
    <name type="scientific">Klebsiella phage vB_KleM_RaK2</name>
    <dbReference type="NCBI Taxonomy" id="1147094"/>
    <lineage>
        <taxon>Viruses</taxon>
        <taxon>Duplodnaviria</taxon>
        <taxon>Heunggongvirae</taxon>
        <taxon>Uroviricota</taxon>
        <taxon>Caudoviricetes</taxon>
        <taxon>Alcyoneusvirus</taxon>
        <taxon>Alcyoneusvirus RaK2</taxon>
    </lineage>
</organism>
<evidence type="ECO:0000313" key="2">
    <source>
        <dbReference type="Proteomes" id="UP000007524"/>
    </source>
</evidence>
<gene>
    <name evidence="1" type="ORF">RaK2_00241</name>
</gene>
<evidence type="ECO:0000313" key="1">
    <source>
        <dbReference type="EMBL" id="AFA44514.1"/>
    </source>
</evidence>